<dbReference type="Pfam" id="PF01566">
    <property type="entry name" value="Nramp"/>
    <property type="match status" value="1"/>
</dbReference>
<evidence type="ECO:0000256" key="4">
    <source>
        <dbReference type="ARBA" id="ARBA00022989"/>
    </source>
</evidence>
<evidence type="ECO:0000256" key="1">
    <source>
        <dbReference type="ARBA" id="ARBA00004141"/>
    </source>
</evidence>
<sequence length="422" mass="46519">MNQKIKHFLKKLGPGFITGASDDDPSGIATYTQTGAQFGLTQLWTALYTFPFMTVVQEMCGRIGLVTGQGLAGVIRNHFSKKLLFFSVSLLLIANTINIGADLGAMAAAAQLLFPRVSFSILILIFTFTILFLEIFVSYKVYLKYLKYFALSLLAYIATAFVVKMDWGTILFATLVPHISFTREYLLNIIALLGTTISPYLFFWQTGEEVEEEVAHNKIKDFGAGKPKIRHCDVRRMRLDTFFGMFFSNLITFFIIATAATTLGVHGIADIQTAADAALALKPLAGNFAYLLFTVGIIGTGLLAVPILAGSASYAVSESFNWKEGLYRKFSDAHGFYMVIMIATVVGLLVNFTKIPPFKMLYYTAVVNGAIAPILMIVILRIANNKKIMGEYVNSRASNILGWVITLIMGGASIGLFWSFLF</sequence>
<feature type="transmembrane region" description="Helical" evidence="6">
    <location>
        <begin position="83"/>
        <end position="101"/>
    </location>
</feature>
<evidence type="ECO:0000313" key="8">
    <source>
        <dbReference type="Proteomes" id="UP000177040"/>
    </source>
</evidence>
<dbReference type="AlphaFoldDB" id="A0A1F6N0Q2"/>
<reference evidence="7 8" key="1">
    <citation type="journal article" date="2016" name="Nat. Commun.">
        <title>Thousands of microbial genomes shed light on interconnected biogeochemical processes in an aquifer system.</title>
        <authorList>
            <person name="Anantharaman K."/>
            <person name="Brown C.T."/>
            <person name="Hug L.A."/>
            <person name="Sharon I."/>
            <person name="Castelle C.J."/>
            <person name="Probst A.J."/>
            <person name="Thomas B.C."/>
            <person name="Singh A."/>
            <person name="Wilkins M.J."/>
            <person name="Karaoz U."/>
            <person name="Brodie E.L."/>
            <person name="Williams K.H."/>
            <person name="Hubbard S.S."/>
            <person name="Banfield J.F."/>
        </authorList>
    </citation>
    <scope>NUCLEOTIDE SEQUENCE [LARGE SCALE GENOMIC DNA]</scope>
</reference>
<feature type="transmembrane region" description="Helical" evidence="6">
    <location>
        <begin position="245"/>
        <end position="268"/>
    </location>
</feature>
<dbReference type="Proteomes" id="UP000177040">
    <property type="component" value="Unassembled WGS sequence"/>
</dbReference>
<name>A0A1F6N0Q2_9BACT</name>
<keyword evidence="5 6" id="KW-0472">Membrane</keyword>
<dbReference type="PANTHER" id="PTHR11706">
    <property type="entry name" value="SOLUTE CARRIER PROTEIN FAMILY 11 MEMBER"/>
    <property type="match status" value="1"/>
</dbReference>
<comment type="caution">
    <text evidence="7">The sequence shown here is derived from an EMBL/GenBank/DDBJ whole genome shotgun (WGS) entry which is preliminary data.</text>
</comment>
<keyword evidence="2" id="KW-0813">Transport</keyword>
<feature type="transmembrane region" description="Helical" evidence="6">
    <location>
        <begin position="185"/>
        <end position="203"/>
    </location>
</feature>
<evidence type="ECO:0000256" key="2">
    <source>
        <dbReference type="ARBA" id="ARBA00022448"/>
    </source>
</evidence>
<comment type="subcellular location">
    <subcellularLocation>
        <location evidence="1">Membrane</location>
        <topology evidence="1">Multi-pass membrane protein</topology>
    </subcellularLocation>
</comment>
<dbReference type="GO" id="GO:0034755">
    <property type="term" value="P:iron ion transmembrane transport"/>
    <property type="evidence" value="ECO:0007669"/>
    <property type="project" value="TreeGrafter"/>
</dbReference>
<evidence type="ECO:0000256" key="5">
    <source>
        <dbReference type="ARBA" id="ARBA00023136"/>
    </source>
</evidence>
<keyword evidence="3 6" id="KW-0812">Transmembrane</keyword>
<feature type="transmembrane region" description="Helical" evidence="6">
    <location>
        <begin position="288"/>
        <end position="316"/>
    </location>
</feature>
<keyword evidence="4 6" id="KW-1133">Transmembrane helix</keyword>
<dbReference type="PANTHER" id="PTHR11706:SF33">
    <property type="entry name" value="NATURAL RESISTANCE-ASSOCIATED MACROPHAGE PROTEIN 2"/>
    <property type="match status" value="1"/>
</dbReference>
<evidence type="ECO:0000256" key="3">
    <source>
        <dbReference type="ARBA" id="ARBA00022692"/>
    </source>
</evidence>
<dbReference type="EMBL" id="MFQH01000024">
    <property type="protein sequence ID" value="OGH77348.1"/>
    <property type="molecule type" value="Genomic_DNA"/>
</dbReference>
<feature type="transmembrane region" description="Helical" evidence="6">
    <location>
        <begin position="113"/>
        <end position="133"/>
    </location>
</feature>
<dbReference type="GO" id="GO:0005384">
    <property type="term" value="F:manganese ion transmembrane transporter activity"/>
    <property type="evidence" value="ECO:0007669"/>
    <property type="project" value="TreeGrafter"/>
</dbReference>
<protein>
    <submittedName>
        <fullName evidence="7">Iron transporter</fullName>
    </submittedName>
</protein>
<gene>
    <name evidence="7" type="ORF">A2983_01435</name>
</gene>
<dbReference type="GO" id="GO:0015086">
    <property type="term" value="F:cadmium ion transmembrane transporter activity"/>
    <property type="evidence" value="ECO:0007669"/>
    <property type="project" value="TreeGrafter"/>
</dbReference>
<dbReference type="GO" id="GO:0005886">
    <property type="term" value="C:plasma membrane"/>
    <property type="evidence" value="ECO:0007669"/>
    <property type="project" value="TreeGrafter"/>
</dbReference>
<dbReference type="InterPro" id="IPR001046">
    <property type="entry name" value="NRAMP_fam"/>
</dbReference>
<feature type="transmembrane region" description="Helical" evidence="6">
    <location>
        <begin position="145"/>
        <end position="165"/>
    </location>
</feature>
<feature type="transmembrane region" description="Helical" evidence="6">
    <location>
        <begin position="361"/>
        <end position="380"/>
    </location>
</feature>
<proteinExistence type="predicted"/>
<evidence type="ECO:0000313" key="7">
    <source>
        <dbReference type="EMBL" id="OGH77348.1"/>
    </source>
</evidence>
<organism evidence="7 8">
    <name type="scientific">Candidatus Magasanikbacteria bacterium RIFCSPLOWO2_01_FULL_40_15</name>
    <dbReference type="NCBI Taxonomy" id="1798686"/>
    <lineage>
        <taxon>Bacteria</taxon>
        <taxon>Candidatus Magasanikiibacteriota</taxon>
    </lineage>
</organism>
<feature type="transmembrane region" description="Helical" evidence="6">
    <location>
        <begin position="336"/>
        <end position="355"/>
    </location>
</feature>
<evidence type="ECO:0000256" key="6">
    <source>
        <dbReference type="SAM" id="Phobius"/>
    </source>
</evidence>
<accession>A0A1F6N0Q2</accession>
<feature type="transmembrane region" description="Helical" evidence="6">
    <location>
        <begin position="400"/>
        <end position="421"/>
    </location>
</feature>